<reference evidence="1" key="1">
    <citation type="submission" date="2019-08" db="EMBL/GenBank/DDBJ databases">
        <title>The genome of the North American firefly Photinus pyralis.</title>
        <authorList>
            <consortium name="Photinus pyralis genome working group"/>
            <person name="Fallon T.R."/>
            <person name="Sander Lower S.E."/>
            <person name="Weng J.-K."/>
        </authorList>
    </citation>
    <scope>NUCLEOTIDE SEQUENCE</scope>
    <source>
        <strain evidence="1">TRF0915ILg1</strain>
        <tissue evidence="1">Whole body</tissue>
    </source>
</reference>
<evidence type="ECO:0000313" key="1">
    <source>
        <dbReference type="EMBL" id="KAF2893950.1"/>
    </source>
</evidence>
<evidence type="ECO:0000313" key="2">
    <source>
        <dbReference type="Proteomes" id="UP000801492"/>
    </source>
</evidence>
<accession>A0A8K0D3B2</accession>
<comment type="caution">
    <text evidence="1">The sequence shown here is derived from an EMBL/GenBank/DDBJ whole genome shotgun (WGS) entry which is preliminary data.</text>
</comment>
<organism evidence="1 2">
    <name type="scientific">Ignelater luminosus</name>
    <name type="common">Cucubano</name>
    <name type="synonym">Pyrophorus luminosus</name>
    <dbReference type="NCBI Taxonomy" id="2038154"/>
    <lineage>
        <taxon>Eukaryota</taxon>
        <taxon>Metazoa</taxon>
        <taxon>Ecdysozoa</taxon>
        <taxon>Arthropoda</taxon>
        <taxon>Hexapoda</taxon>
        <taxon>Insecta</taxon>
        <taxon>Pterygota</taxon>
        <taxon>Neoptera</taxon>
        <taxon>Endopterygota</taxon>
        <taxon>Coleoptera</taxon>
        <taxon>Polyphaga</taxon>
        <taxon>Elateriformia</taxon>
        <taxon>Elateroidea</taxon>
        <taxon>Elateridae</taxon>
        <taxon>Agrypninae</taxon>
        <taxon>Pyrophorini</taxon>
        <taxon>Ignelater</taxon>
    </lineage>
</organism>
<dbReference type="AlphaFoldDB" id="A0A8K0D3B2"/>
<dbReference type="Proteomes" id="UP000801492">
    <property type="component" value="Unassembled WGS sequence"/>
</dbReference>
<sequence length="115" mass="13224">MELEDLSSSLSINDGTDPLNRIEFQVLTEQHPTDITLEEYTDYYILVAKQEEGTTLVAAKISMHDNTVFQSNVICANQDSLQVAQFIAKTLNLDKPLWLFLCMKNYEDQLFLLYL</sequence>
<proteinExistence type="predicted"/>
<protein>
    <submittedName>
        <fullName evidence="1">Uncharacterized protein</fullName>
    </submittedName>
</protein>
<dbReference type="OrthoDB" id="6752069at2759"/>
<name>A0A8K0D3B2_IGNLU</name>
<dbReference type="EMBL" id="VTPC01007524">
    <property type="protein sequence ID" value="KAF2893950.1"/>
    <property type="molecule type" value="Genomic_DNA"/>
</dbReference>
<keyword evidence="2" id="KW-1185">Reference proteome</keyword>
<gene>
    <name evidence="1" type="ORF">ILUMI_12224</name>
</gene>